<comment type="caution">
    <text evidence="5">The sequence shown here is derived from an EMBL/GenBank/DDBJ whole genome shotgun (WGS) entry which is preliminary data.</text>
</comment>
<dbReference type="EMBL" id="JQHL01000021">
    <property type="protein sequence ID" value="KFX13483.1"/>
    <property type="molecule type" value="Genomic_DNA"/>
</dbReference>
<dbReference type="Gene3D" id="3.30.300.30">
    <property type="match status" value="1"/>
</dbReference>
<dbReference type="RefSeq" id="WP_039308633.1">
    <property type="nucleotide sequence ID" value="NZ_JQHL01000021.1"/>
</dbReference>
<dbReference type="Gene3D" id="3.40.50.12780">
    <property type="entry name" value="N-terminal domain of ligase-like"/>
    <property type="match status" value="1"/>
</dbReference>
<dbReference type="GO" id="GO:0016874">
    <property type="term" value="F:ligase activity"/>
    <property type="evidence" value="ECO:0007669"/>
    <property type="project" value="UniProtKB-KW"/>
</dbReference>
<evidence type="ECO:0000259" key="3">
    <source>
        <dbReference type="Pfam" id="PF00501"/>
    </source>
</evidence>
<organism evidence="5 6">
    <name type="scientific">Pectobacterium betavasculorum</name>
    <dbReference type="NCBI Taxonomy" id="55207"/>
    <lineage>
        <taxon>Bacteria</taxon>
        <taxon>Pseudomonadati</taxon>
        <taxon>Pseudomonadota</taxon>
        <taxon>Gammaproteobacteria</taxon>
        <taxon>Enterobacterales</taxon>
        <taxon>Pectobacteriaceae</taxon>
        <taxon>Pectobacterium</taxon>
    </lineage>
</organism>
<feature type="domain" description="AMP-binding enzyme C-terminal" evidence="4">
    <location>
        <begin position="419"/>
        <end position="494"/>
    </location>
</feature>
<dbReference type="Pfam" id="PF00501">
    <property type="entry name" value="AMP-binding"/>
    <property type="match status" value="1"/>
</dbReference>
<dbReference type="InterPro" id="IPR025110">
    <property type="entry name" value="AMP-bd_C"/>
</dbReference>
<comment type="similarity">
    <text evidence="1">Belongs to the ATP-dependent AMP-binding enzyme family.</text>
</comment>
<name>A0ABR4UUI0_9GAMM</name>
<evidence type="ECO:0000256" key="1">
    <source>
        <dbReference type="ARBA" id="ARBA00006432"/>
    </source>
</evidence>
<keyword evidence="6" id="KW-1185">Reference proteome</keyword>
<evidence type="ECO:0000313" key="5">
    <source>
        <dbReference type="EMBL" id="KFX13483.1"/>
    </source>
</evidence>
<keyword evidence="2 5" id="KW-0436">Ligase</keyword>
<feature type="domain" description="AMP-dependent synthetase/ligase" evidence="3">
    <location>
        <begin position="8"/>
        <end position="369"/>
    </location>
</feature>
<evidence type="ECO:0000259" key="4">
    <source>
        <dbReference type="Pfam" id="PF13193"/>
    </source>
</evidence>
<evidence type="ECO:0000256" key="2">
    <source>
        <dbReference type="ARBA" id="ARBA00022598"/>
    </source>
</evidence>
<dbReference type="InterPro" id="IPR000873">
    <property type="entry name" value="AMP-dep_synth/lig_dom"/>
</dbReference>
<reference evidence="5 6" key="1">
    <citation type="submission" date="2014-08" db="EMBL/GenBank/DDBJ databases">
        <title>Genome sequences of NCPPB Pectobacterium isolates.</title>
        <authorList>
            <person name="Glover R.H."/>
            <person name="Sapp M."/>
            <person name="Elphinstone J."/>
        </authorList>
    </citation>
    <scope>NUCLEOTIDE SEQUENCE [LARGE SCALE GENOMIC DNA]</scope>
    <source>
        <strain evidence="5 6">NCPPB 2793</strain>
    </source>
</reference>
<dbReference type="PANTHER" id="PTHR43201">
    <property type="entry name" value="ACYL-COA SYNTHETASE"/>
    <property type="match status" value="1"/>
</dbReference>
<dbReference type="Proteomes" id="UP000032869">
    <property type="component" value="Unassembled WGS sequence"/>
</dbReference>
<gene>
    <name evidence="5" type="ORF">JV35_19815</name>
</gene>
<protein>
    <submittedName>
        <fullName evidence="5">Ligase</fullName>
    </submittedName>
</protein>
<dbReference type="InterPro" id="IPR020845">
    <property type="entry name" value="AMP-binding_CS"/>
</dbReference>
<dbReference type="PANTHER" id="PTHR43201:SF5">
    <property type="entry name" value="MEDIUM-CHAIN ACYL-COA LIGASE ACSF2, MITOCHONDRIAL"/>
    <property type="match status" value="1"/>
</dbReference>
<dbReference type="InterPro" id="IPR045851">
    <property type="entry name" value="AMP-bd_C_sf"/>
</dbReference>
<dbReference type="SUPFAM" id="SSF56801">
    <property type="entry name" value="Acetyl-CoA synthetase-like"/>
    <property type="match status" value="1"/>
</dbReference>
<evidence type="ECO:0000313" key="6">
    <source>
        <dbReference type="Proteomes" id="UP000032869"/>
    </source>
</evidence>
<dbReference type="InterPro" id="IPR042099">
    <property type="entry name" value="ANL_N_sf"/>
</dbReference>
<dbReference type="PROSITE" id="PS00455">
    <property type="entry name" value="AMP_BINDING"/>
    <property type="match status" value="1"/>
</dbReference>
<sequence>MNTFSSFRKHALLHSKETAVRSIDHNISFYNLLLLIQRIAAGLKNAKIIKGDRISIHMGNCFELIATYYACLKIGVIFVPLNLKLSTKEVKNLIQHSSSCAYIGDKKRFYETKKEIESCTTLEKKWVIGLKSEDKENNTYDWEDIISQAYDDSEDNTYTDDIASIFYTSGTTGHPKGIVYSQKTLIDAINLTKATINPKPSKADDDNPATILSLVDLISPWSILITLAALHKGYSVLLFSEIDIENITEKLNETKPVWIAGTPSNFHKILKKAEGNNNSLDLSETVCVAGGDSCATEVSQKFFELFGSRLQSSYGQTELGGPVIYHHDLYAINEPSIGWPLPSVEIKIKETQSSGGELLIRSPAKTIGIWNGHDIERFPSDRWLATGDLVRLGNNKNLIFLGREKEQIKIEGYPVYPIEIEHILIQHNDIAASIVFSIPDNLAGERIIALIQQKKYHSINAEKIASYLSDNLAHYKNPSEYIFIKEIPINATGKISRRKLSDEYHSLKSQAKITFDVIKNQTT</sequence>
<proteinExistence type="inferred from homology"/>
<accession>A0ABR4UUI0</accession>
<dbReference type="Pfam" id="PF13193">
    <property type="entry name" value="AMP-binding_C"/>
    <property type="match status" value="1"/>
</dbReference>